<feature type="compositionally biased region" description="Gly residues" evidence="1">
    <location>
        <begin position="426"/>
        <end position="456"/>
    </location>
</feature>
<keyword evidence="2" id="KW-0812">Transmembrane</keyword>
<dbReference type="EMBL" id="CAUYUJ010002803">
    <property type="protein sequence ID" value="CAK0802445.1"/>
    <property type="molecule type" value="Genomic_DNA"/>
</dbReference>
<accession>A0ABN9QCU2</accession>
<name>A0ABN9QCU2_9DINO</name>
<evidence type="ECO:0000313" key="4">
    <source>
        <dbReference type="Proteomes" id="UP001189429"/>
    </source>
</evidence>
<proteinExistence type="predicted"/>
<reference evidence="3" key="1">
    <citation type="submission" date="2023-10" db="EMBL/GenBank/DDBJ databases">
        <authorList>
            <person name="Chen Y."/>
            <person name="Shah S."/>
            <person name="Dougan E. K."/>
            <person name="Thang M."/>
            <person name="Chan C."/>
        </authorList>
    </citation>
    <scope>NUCLEOTIDE SEQUENCE [LARGE SCALE GENOMIC DNA]</scope>
</reference>
<keyword evidence="2" id="KW-1133">Transmembrane helix</keyword>
<protein>
    <submittedName>
        <fullName evidence="3">Uncharacterized protein</fullName>
    </submittedName>
</protein>
<evidence type="ECO:0000256" key="1">
    <source>
        <dbReference type="SAM" id="MobiDB-lite"/>
    </source>
</evidence>
<organism evidence="3 4">
    <name type="scientific">Prorocentrum cordatum</name>
    <dbReference type="NCBI Taxonomy" id="2364126"/>
    <lineage>
        <taxon>Eukaryota</taxon>
        <taxon>Sar</taxon>
        <taxon>Alveolata</taxon>
        <taxon>Dinophyceae</taxon>
        <taxon>Prorocentrales</taxon>
        <taxon>Prorocentraceae</taxon>
        <taxon>Prorocentrum</taxon>
    </lineage>
</organism>
<keyword evidence="4" id="KW-1185">Reference proteome</keyword>
<evidence type="ECO:0000313" key="3">
    <source>
        <dbReference type="EMBL" id="CAK0802445.1"/>
    </source>
</evidence>
<sequence>MAGSPWQMGGLPHGLSFGPQNGFGPLPRRSSVGDMQLASGPFAQTSFGQPPGGGGYMRGSNWGDDHMQGARPRANSADSVRSGHSQGSTHTPRGDSKEMLWSAQGGPPRGPPIRLVLLAVIIGVSVLAVVVLSVMVLHILGRRHGEVPAEPQVIGVGPPAQGEPSLWYQAGHIEGFDCAAASKPVQGARGSSDASFTGAIVTIIILRGVVIAFILAEPARSESAERPVLLIRVVKDLAWMALMWQPMLRHKVAQPIGASSQKASYDKKADKRTSTEQDATTLQHEFGSYAFREWEGEKGETYHIEASGEATPWTCTLLEKNGHSKKFKVYPDEASGKIWWGQGWTFFCNLRAEEAHQTLALSWYRPGARTPSFVWWAQPEAPAGPGRAAEDGARPARAAPPGGRAAAGLPRWRPKPAAAPRPEAEGAGGAPSAGPGGGAAEGPAEGGGGAGGGGEAARGAPPEPGGGAAAVAGPPEPVGAGCGSQARSIANLREQLEEEERRQAK</sequence>
<dbReference type="Proteomes" id="UP001189429">
    <property type="component" value="Unassembled WGS sequence"/>
</dbReference>
<feature type="region of interest" description="Disordered" evidence="1">
    <location>
        <begin position="1"/>
        <end position="105"/>
    </location>
</feature>
<feature type="region of interest" description="Disordered" evidence="1">
    <location>
        <begin position="381"/>
        <end position="505"/>
    </location>
</feature>
<comment type="caution">
    <text evidence="3">The sequence shown here is derived from an EMBL/GenBank/DDBJ whole genome shotgun (WGS) entry which is preliminary data.</text>
</comment>
<feature type="transmembrane region" description="Helical" evidence="2">
    <location>
        <begin position="115"/>
        <end position="140"/>
    </location>
</feature>
<feature type="transmembrane region" description="Helical" evidence="2">
    <location>
        <begin position="194"/>
        <end position="216"/>
    </location>
</feature>
<evidence type="ECO:0000256" key="2">
    <source>
        <dbReference type="SAM" id="Phobius"/>
    </source>
</evidence>
<feature type="compositionally biased region" description="Low complexity" evidence="1">
    <location>
        <begin position="395"/>
        <end position="421"/>
    </location>
</feature>
<feature type="compositionally biased region" description="Polar residues" evidence="1">
    <location>
        <begin position="76"/>
        <end position="91"/>
    </location>
</feature>
<keyword evidence="2" id="KW-0472">Membrane</keyword>
<gene>
    <name evidence="3" type="ORF">PCOR1329_LOCUS9967</name>
</gene>